<protein>
    <submittedName>
        <fullName evidence="1">Uncharacterized protein</fullName>
    </submittedName>
</protein>
<sequence length="78" mass="8801">MWTEWHLVGGERLHSLSVCVSARKQAPDRMYHQLRHSGGLRWAEIVRLSADVRALATWTLGVDDHKPEEAASLAKKSP</sequence>
<reference evidence="1 2" key="2">
    <citation type="journal article" date="2023" name="Mol. Biol. Evol.">
        <title>Genomics of Secondarily Temperate Adaptation in the Only Non-Antarctic Icefish.</title>
        <authorList>
            <person name="Rivera-Colon A.G."/>
            <person name="Rayamajhi N."/>
            <person name="Minhas B.F."/>
            <person name="Madrigal G."/>
            <person name="Bilyk K.T."/>
            <person name="Yoon V."/>
            <person name="Hune M."/>
            <person name="Gregory S."/>
            <person name="Cheng C.H.C."/>
            <person name="Catchen J.M."/>
        </authorList>
    </citation>
    <scope>NUCLEOTIDE SEQUENCE [LARGE SCALE GENOMIC DNA]</scope>
    <source>
        <strain evidence="1">JMC-PN-2008</strain>
    </source>
</reference>
<organism evidence="1 2">
    <name type="scientific">Eleginops maclovinus</name>
    <name type="common">Patagonian blennie</name>
    <name type="synonym">Eleginus maclovinus</name>
    <dbReference type="NCBI Taxonomy" id="56733"/>
    <lineage>
        <taxon>Eukaryota</taxon>
        <taxon>Metazoa</taxon>
        <taxon>Chordata</taxon>
        <taxon>Craniata</taxon>
        <taxon>Vertebrata</taxon>
        <taxon>Euteleostomi</taxon>
        <taxon>Actinopterygii</taxon>
        <taxon>Neopterygii</taxon>
        <taxon>Teleostei</taxon>
        <taxon>Neoteleostei</taxon>
        <taxon>Acanthomorphata</taxon>
        <taxon>Eupercaria</taxon>
        <taxon>Perciformes</taxon>
        <taxon>Notothenioidei</taxon>
        <taxon>Eleginopidae</taxon>
        <taxon>Eleginops</taxon>
    </lineage>
</organism>
<proteinExistence type="predicted"/>
<comment type="caution">
    <text evidence="1">The sequence shown here is derived from an EMBL/GenBank/DDBJ whole genome shotgun (WGS) entry which is preliminary data.</text>
</comment>
<evidence type="ECO:0000313" key="1">
    <source>
        <dbReference type="EMBL" id="KAK5848892.1"/>
    </source>
</evidence>
<reference evidence="1 2" key="1">
    <citation type="journal article" date="2023" name="Genes (Basel)">
        <title>Chromosome-Level Genome Assembly and Circadian Gene Repertoire of the Patagonia Blennie Eleginops maclovinus-The Closest Ancestral Proxy of Antarctic Cryonotothenioids.</title>
        <authorList>
            <person name="Cheng C.C."/>
            <person name="Rivera-Colon A.G."/>
            <person name="Minhas B.F."/>
            <person name="Wilson L."/>
            <person name="Rayamajhi N."/>
            <person name="Vargas-Chacoff L."/>
            <person name="Catchen J.M."/>
        </authorList>
    </citation>
    <scope>NUCLEOTIDE SEQUENCE [LARGE SCALE GENOMIC DNA]</scope>
    <source>
        <strain evidence="1">JMC-PN-2008</strain>
    </source>
</reference>
<accession>A0AAN8ABI2</accession>
<keyword evidence="2" id="KW-1185">Reference proteome</keyword>
<evidence type="ECO:0000313" key="2">
    <source>
        <dbReference type="Proteomes" id="UP001346869"/>
    </source>
</evidence>
<dbReference type="AlphaFoldDB" id="A0AAN8ABI2"/>
<dbReference type="Proteomes" id="UP001346869">
    <property type="component" value="Unassembled WGS sequence"/>
</dbReference>
<gene>
    <name evidence="1" type="ORF">PBY51_008579</name>
</gene>
<name>A0AAN8ABI2_ELEMC</name>
<dbReference type="EMBL" id="JAUZQC010000024">
    <property type="protein sequence ID" value="KAK5848892.1"/>
    <property type="molecule type" value="Genomic_DNA"/>
</dbReference>